<dbReference type="Proteomes" id="UP000217257">
    <property type="component" value="Chromosome"/>
</dbReference>
<dbReference type="NCBIfam" id="TIGR03353">
    <property type="entry name" value="VI_chp_4"/>
    <property type="match status" value="1"/>
</dbReference>
<evidence type="ECO:0000313" key="1">
    <source>
        <dbReference type="EMBL" id="ATB42930.1"/>
    </source>
</evidence>
<gene>
    <name evidence="1" type="ORF">CYFUS_008409</name>
</gene>
<name>A0A250JH29_9BACT</name>
<sequence length="438" mass="48780">MSRALDLPAAVQWHEGMLLAPQHFQQQDRRYEALLQLHLGLAMPFHWGVSQFQYDHSLLLAGTLRVLELEAVLPDGLIVSHQAGRGSELQLALGSPHGVDWQRPVRLHVAVASGPRGGPGPSRFISTTSEPLADESTGDMPLRIAQLQPRLELFAGPPPAGYSALPLLELRRDHESFLVEEYLPPLLAVPFDSPLGERCDRLTLRIRQKAARVVEELRARTAEPAQHAESQQLLRWLVAGLPAFEAMLRSGMPHPFGLYLALCSLAGHLAPLGEGKIPPAFPAYEHLEPWRSFQTVFSFIESTLEQGVSEAYTRVQLQSEGGGFTTHFLPKWMDRELVLEVRGRPGTTRQQVLGWMAGCRIGSESRHRVMRETRTLGARRELIDSRPGLVPRSGSLLFSLESSSTFIRPNERLLLENLLEPGEVHAPAEVFLLIRNDT</sequence>
<accession>A0A250JH29</accession>
<dbReference type="InterPro" id="IPR010263">
    <property type="entry name" value="T6SS_TssK"/>
</dbReference>
<proteinExistence type="predicted"/>
<dbReference type="Pfam" id="PF05936">
    <property type="entry name" value="T6SS_VasE"/>
    <property type="match status" value="1"/>
</dbReference>
<dbReference type="KEGG" id="cfus:CYFUS_008409"/>
<protein>
    <recommendedName>
        <fullName evidence="3">Type VI secretion protein</fullName>
    </recommendedName>
</protein>
<evidence type="ECO:0000313" key="2">
    <source>
        <dbReference type="Proteomes" id="UP000217257"/>
    </source>
</evidence>
<evidence type="ECO:0008006" key="3">
    <source>
        <dbReference type="Google" id="ProtNLM"/>
    </source>
</evidence>
<dbReference type="PANTHER" id="PTHR35566">
    <property type="entry name" value="BLR3599 PROTEIN"/>
    <property type="match status" value="1"/>
</dbReference>
<dbReference type="AlphaFoldDB" id="A0A250JH29"/>
<dbReference type="RefSeq" id="WP_095990416.1">
    <property type="nucleotide sequence ID" value="NZ_CP022098.1"/>
</dbReference>
<organism evidence="1 2">
    <name type="scientific">Cystobacter fuscus</name>
    <dbReference type="NCBI Taxonomy" id="43"/>
    <lineage>
        <taxon>Bacteria</taxon>
        <taxon>Pseudomonadati</taxon>
        <taxon>Myxococcota</taxon>
        <taxon>Myxococcia</taxon>
        <taxon>Myxococcales</taxon>
        <taxon>Cystobacterineae</taxon>
        <taxon>Archangiaceae</taxon>
        <taxon>Cystobacter</taxon>
    </lineage>
</organism>
<reference evidence="1 2" key="1">
    <citation type="submission" date="2017-06" db="EMBL/GenBank/DDBJ databases">
        <title>Sequencing and comparative analysis of myxobacterial genomes.</title>
        <authorList>
            <person name="Rupp O."/>
            <person name="Goesmann A."/>
            <person name="Sogaard-Andersen L."/>
        </authorList>
    </citation>
    <scope>NUCLEOTIDE SEQUENCE [LARGE SCALE GENOMIC DNA]</scope>
    <source>
        <strain evidence="1 2">DSM 52655</strain>
    </source>
</reference>
<dbReference type="EMBL" id="CP022098">
    <property type="protein sequence ID" value="ATB42930.1"/>
    <property type="molecule type" value="Genomic_DNA"/>
</dbReference>
<dbReference type="PANTHER" id="PTHR35566:SF1">
    <property type="entry name" value="TYPE VI SECRETION SYSTEM BASEPLATE COMPONENT TSSK1"/>
    <property type="match status" value="1"/>
</dbReference>